<accession>A0A1R3GGN6</accession>
<evidence type="ECO:0000256" key="4">
    <source>
        <dbReference type="SAM" id="MobiDB-lite"/>
    </source>
</evidence>
<dbReference type="PANTHER" id="PTHR31060">
    <property type="entry name" value="OSJNBA0011J08.25 PROTEIN-RELATED"/>
    <property type="match status" value="1"/>
</dbReference>
<dbReference type="GO" id="GO:0016567">
    <property type="term" value="P:protein ubiquitination"/>
    <property type="evidence" value="ECO:0007669"/>
    <property type="project" value="UniProtKB-UniPathway"/>
</dbReference>
<dbReference type="PANTHER" id="PTHR31060:SF33">
    <property type="entry name" value="OS04G0278000 PROTEIN"/>
    <property type="match status" value="1"/>
</dbReference>
<dbReference type="Gramene" id="OMO57180">
    <property type="protein sequence ID" value="OMO57180"/>
    <property type="gene ID" value="CCACVL1_25941"/>
</dbReference>
<dbReference type="InterPro" id="IPR058039">
    <property type="entry name" value="At3g05675-like_ankyrin"/>
</dbReference>
<evidence type="ECO:0000256" key="2">
    <source>
        <dbReference type="ARBA" id="ARBA00004906"/>
    </source>
</evidence>
<evidence type="ECO:0000313" key="6">
    <source>
        <dbReference type="EMBL" id="OMO57180.1"/>
    </source>
</evidence>
<name>A0A1R3GGN6_COCAP</name>
<organism evidence="6 7">
    <name type="scientific">Corchorus capsularis</name>
    <name type="common">Jute</name>
    <dbReference type="NCBI Taxonomy" id="210143"/>
    <lineage>
        <taxon>Eukaryota</taxon>
        <taxon>Viridiplantae</taxon>
        <taxon>Streptophyta</taxon>
        <taxon>Embryophyta</taxon>
        <taxon>Tracheophyta</taxon>
        <taxon>Spermatophyta</taxon>
        <taxon>Magnoliopsida</taxon>
        <taxon>eudicotyledons</taxon>
        <taxon>Gunneridae</taxon>
        <taxon>Pentapetalae</taxon>
        <taxon>rosids</taxon>
        <taxon>malvids</taxon>
        <taxon>Malvales</taxon>
        <taxon>Malvaceae</taxon>
        <taxon>Grewioideae</taxon>
        <taxon>Apeibeae</taxon>
        <taxon>Corchorus</taxon>
    </lineage>
</organism>
<feature type="compositionally biased region" description="Polar residues" evidence="4">
    <location>
        <begin position="51"/>
        <end position="74"/>
    </location>
</feature>
<gene>
    <name evidence="6" type="ORF">CCACVL1_25941</name>
</gene>
<feature type="region of interest" description="Disordered" evidence="4">
    <location>
        <begin position="26"/>
        <end position="125"/>
    </location>
</feature>
<dbReference type="InterPro" id="IPR038920">
    <property type="entry name" value="At3g05675-like"/>
</dbReference>
<protein>
    <recommendedName>
        <fullName evidence="5">At3g05675-like ankyrin-like domain-containing protein</fullName>
    </recommendedName>
</protein>
<feature type="domain" description="At3g05675-like ankyrin-like" evidence="5">
    <location>
        <begin position="319"/>
        <end position="563"/>
    </location>
</feature>
<sequence length="573" mass="64398">MDDPTRRRHGCRRRSWCCTFNVPPSSPENPHLSQHCRNNSSNCKTKLGPQKTDSLSKLTTSNSVPNSPQSSKSGLSIVGRIDPRRILSPGRVSPIDHTDSFGEGRLSSHATPSATAAVDDSVPRSRSQSFRAKIESLDAHLSSDLGRVEGVRGEGFDARLNLKGKNGGVLVLELSSSVLASNSEVFAGLIAGSLGRKVYRIEVPDVENLGVFRETIELMFEEDIAKKLVKIGVYRAIDILEAMSNNHQEYGPKPLVILFCLVSAGIMFKRGVSSCLKYLEAVPWTEEEEEKLRSLFTRFKFDDATSRDILARLYSLESTDTHQNLARHLVSSITTCSDANARNELKSLVKGLLCKSSVYEKEQPDVNKEDFYAVCQSCLSSLVNLFEEASDAIPHESMVKKEMGKPLIERISRQVDNINWLLEILLDRQMAEEFVDLWAHQGHLLKLHEKASPMVRYELSRVSALLFIAMGTRKLHCRSDARSGLLQAWFGPMLLDFGWLQRCKKGLDMKALEEAMGQTLLTLPLKQQYVLFMEWFGCFSKHGTECPNLSKAFQIWWRRSFLRGSETHAIESR</sequence>
<comment type="caution">
    <text evidence="6">The sequence shown here is derived from an EMBL/GenBank/DDBJ whole genome shotgun (WGS) entry which is preliminary data.</text>
</comment>
<reference evidence="6 7" key="1">
    <citation type="submission" date="2013-09" db="EMBL/GenBank/DDBJ databases">
        <title>Corchorus capsularis genome sequencing.</title>
        <authorList>
            <person name="Alam M."/>
            <person name="Haque M.S."/>
            <person name="Islam M.S."/>
            <person name="Emdad E.M."/>
            <person name="Islam M.M."/>
            <person name="Ahmed B."/>
            <person name="Halim A."/>
            <person name="Hossen Q.M.M."/>
            <person name="Hossain M.Z."/>
            <person name="Ahmed R."/>
            <person name="Khan M.M."/>
            <person name="Islam R."/>
            <person name="Rashid M.M."/>
            <person name="Khan S.A."/>
            <person name="Rahman M.S."/>
            <person name="Alam M."/>
        </authorList>
    </citation>
    <scope>NUCLEOTIDE SEQUENCE [LARGE SCALE GENOMIC DNA]</scope>
    <source>
        <strain evidence="7">cv. CVL-1</strain>
        <tissue evidence="6">Whole seedling</tissue>
    </source>
</reference>
<keyword evidence="7" id="KW-1185">Reference proteome</keyword>
<evidence type="ECO:0000259" key="5">
    <source>
        <dbReference type="Pfam" id="PF25553"/>
    </source>
</evidence>
<comment type="function">
    <text evidence="1">May act as a substrate-specific adapter of an E3 ubiquitin-protein ligase complex (CUL3-RBX1-BTB) which mediates the ubiquitination and subsequent proteasomal degradation of target proteins.</text>
</comment>
<dbReference type="Proteomes" id="UP000188268">
    <property type="component" value="Unassembled WGS sequence"/>
</dbReference>
<dbReference type="AlphaFoldDB" id="A0A1R3GGN6"/>
<dbReference type="UniPathway" id="UPA00143"/>
<dbReference type="EMBL" id="AWWV01014411">
    <property type="protein sequence ID" value="OMO57180.1"/>
    <property type="molecule type" value="Genomic_DNA"/>
</dbReference>
<comment type="pathway">
    <text evidence="2">Protein modification; protein ubiquitination.</text>
</comment>
<feature type="compositionally biased region" description="Polar residues" evidence="4">
    <location>
        <begin position="31"/>
        <end position="44"/>
    </location>
</feature>
<evidence type="ECO:0000256" key="1">
    <source>
        <dbReference type="ARBA" id="ARBA00002668"/>
    </source>
</evidence>
<dbReference type="STRING" id="210143.A0A1R3GGN6"/>
<dbReference type="Pfam" id="PF25553">
    <property type="entry name" value="BTB-POZ_ANK-like"/>
    <property type="match status" value="1"/>
</dbReference>
<keyword evidence="3" id="KW-0833">Ubl conjugation pathway</keyword>
<proteinExistence type="predicted"/>
<dbReference type="OMA" id="DAIPHES"/>
<dbReference type="OrthoDB" id="671361at2759"/>
<evidence type="ECO:0000256" key="3">
    <source>
        <dbReference type="ARBA" id="ARBA00022786"/>
    </source>
</evidence>
<evidence type="ECO:0000313" key="7">
    <source>
        <dbReference type="Proteomes" id="UP000188268"/>
    </source>
</evidence>